<proteinExistence type="predicted"/>
<dbReference type="Proteomes" id="UP000030747">
    <property type="component" value="Unassembled WGS sequence"/>
</dbReference>
<dbReference type="VEuPathDB" id="ToxoDB:ETH_00011015"/>
<dbReference type="EMBL" id="HG675688">
    <property type="protein sequence ID" value="CDJ42022.1"/>
    <property type="molecule type" value="Genomic_DNA"/>
</dbReference>
<dbReference type="OrthoDB" id="351304at2759"/>
<dbReference type="VEuPathDB" id="ToxoDB:ETH2_1143200"/>
<name>U6KV81_EIMTE</name>
<sequence>MTCRVVSKFQGQKQTLPLAFVRLDVGTKHLLECAVNPLSLTVDLGMVGRGHALFDVKAATELVPQIRLEARIVVRNEMSHLAEGVDHHENRVVPCRRKRKLCDKVKIHNLSKELKELWNADATQSMDADVQDVPPLDWVPAAQVKVWAAGCVVWVVANEFRRAPCSCQADHESQEPRALVLLRASMVSMVCRASRC</sequence>
<dbReference type="RefSeq" id="XP_013232772.1">
    <property type="nucleotide sequence ID" value="XM_013377318.1"/>
</dbReference>
<accession>U6KV81</accession>
<keyword evidence="2" id="KW-1185">Reference proteome</keyword>
<organism evidence="1 2">
    <name type="scientific">Eimeria tenella</name>
    <name type="common">Coccidian parasite</name>
    <dbReference type="NCBI Taxonomy" id="5802"/>
    <lineage>
        <taxon>Eukaryota</taxon>
        <taxon>Sar</taxon>
        <taxon>Alveolata</taxon>
        <taxon>Apicomplexa</taxon>
        <taxon>Conoidasida</taxon>
        <taxon>Coccidia</taxon>
        <taxon>Eucoccidiorida</taxon>
        <taxon>Eimeriorina</taxon>
        <taxon>Eimeriidae</taxon>
        <taxon>Eimeria</taxon>
    </lineage>
</organism>
<evidence type="ECO:0000313" key="2">
    <source>
        <dbReference type="Proteomes" id="UP000030747"/>
    </source>
</evidence>
<dbReference type="AlphaFoldDB" id="U6KV81"/>
<dbReference type="GeneID" id="25251392"/>
<reference evidence="1" key="2">
    <citation type="submission" date="2013-10" db="EMBL/GenBank/DDBJ databases">
        <authorList>
            <person name="Aslett M."/>
        </authorList>
    </citation>
    <scope>NUCLEOTIDE SEQUENCE [LARGE SCALE GENOMIC DNA]</scope>
    <source>
        <strain evidence="1">Houghton</strain>
    </source>
</reference>
<protein>
    <submittedName>
        <fullName evidence="1">Uncharacterized protein</fullName>
    </submittedName>
</protein>
<evidence type="ECO:0000313" key="1">
    <source>
        <dbReference type="EMBL" id="CDJ42022.1"/>
    </source>
</evidence>
<gene>
    <name evidence="1" type="ORF">ETH_00011015</name>
</gene>
<reference evidence="1" key="1">
    <citation type="submission" date="2013-10" db="EMBL/GenBank/DDBJ databases">
        <title>Genomic analysis of the causative agents of coccidiosis in chickens.</title>
        <authorList>
            <person name="Reid A.J."/>
            <person name="Blake D."/>
            <person name="Billington K."/>
            <person name="Browne H."/>
            <person name="Dunn M."/>
            <person name="Hung S."/>
            <person name="Kawahara F."/>
            <person name="Miranda-Saavedra D."/>
            <person name="Mourier T."/>
            <person name="Nagra H."/>
            <person name="Otto T.D."/>
            <person name="Rawlings N."/>
            <person name="Sanchez A."/>
            <person name="Sanders M."/>
            <person name="Subramaniam C."/>
            <person name="Tay Y."/>
            <person name="Dear P."/>
            <person name="Doerig C."/>
            <person name="Gruber A."/>
            <person name="Parkinson J."/>
            <person name="Shirley M."/>
            <person name="Wan K.L."/>
            <person name="Berriman M."/>
            <person name="Tomley F."/>
            <person name="Pain A."/>
        </authorList>
    </citation>
    <scope>NUCLEOTIDE SEQUENCE [LARGE SCALE GENOMIC DNA]</scope>
    <source>
        <strain evidence="1">Houghton</strain>
    </source>
</reference>